<dbReference type="InterPro" id="IPR051695">
    <property type="entry name" value="Phosphoglycerate_Mutase"/>
</dbReference>
<evidence type="ECO:0000313" key="2">
    <source>
        <dbReference type="EMBL" id="QDU82747.1"/>
    </source>
</evidence>
<dbReference type="PANTHER" id="PTHR46517:SF1">
    <property type="entry name" value="FRUCTOSE-2,6-BISPHOSPHATASE TIGAR"/>
    <property type="match status" value="1"/>
</dbReference>
<dbReference type="KEGG" id="plon:Pla110_45090"/>
<dbReference type="Pfam" id="PF00300">
    <property type="entry name" value="His_Phos_1"/>
    <property type="match status" value="1"/>
</dbReference>
<dbReference type="GO" id="GO:0005829">
    <property type="term" value="C:cytosol"/>
    <property type="evidence" value="ECO:0007669"/>
    <property type="project" value="TreeGrafter"/>
</dbReference>
<dbReference type="SUPFAM" id="SSF53254">
    <property type="entry name" value="Phosphoglycerate mutase-like"/>
    <property type="match status" value="1"/>
</dbReference>
<sequence>MASILLIHPGCTDYDEQRRIQGRLDLPLSDKGEHQADDLAEMLADAPLEVIYCGPCESARMTADRIAERLDISVVELSGLSNVDQGLWQGMKLEDLQRKNPHVFKQYQETPESICPPEGELAADAKKRIQKSVNKILKGKSPCAIVVPEPLASLIACSLKSERLEFALLNKADKCKDFVEVIRDDDSVFADEEFVTPPASPK</sequence>
<protein>
    <submittedName>
        <fullName evidence="2">Phosphoserine phosphatase 1</fullName>
        <ecNumber evidence="2">3.1.3.3</ecNumber>
    </submittedName>
</protein>
<proteinExistence type="predicted"/>
<dbReference type="RefSeq" id="WP_197440383.1">
    <property type="nucleotide sequence ID" value="NZ_CP036281.1"/>
</dbReference>
<dbReference type="InterPro" id="IPR013078">
    <property type="entry name" value="His_Pase_superF_clade-1"/>
</dbReference>
<dbReference type="Proteomes" id="UP000317178">
    <property type="component" value="Chromosome"/>
</dbReference>
<dbReference type="EMBL" id="CP036281">
    <property type="protein sequence ID" value="QDU82747.1"/>
    <property type="molecule type" value="Genomic_DNA"/>
</dbReference>
<dbReference type="Gene3D" id="3.40.50.1240">
    <property type="entry name" value="Phosphoglycerate mutase-like"/>
    <property type="match status" value="1"/>
</dbReference>
<dbReference type="PANTHER" id="PTHR46517">
    <property type="entry name" value="FRUCTOSE-2,6-BISPHOSPHATASE TIGAR"/>
    <property type="match status" value="1"/>
</dbReference>
<name>A0A518CU46_9PLAN</name>
<keyword evidence="1 2" id="KW-0378">Hydrolase</keyword>
<dbReference type="GO" id="GO:0045820">
    <property type="term" value="P:negative regulation of glycolytic process"/>
    <property type="evidence" value="ECO:0007669"/>
    <property type="project" value="TreeGrafter"/>
</dbReference>
<evidence type="ECO:0000313" key="3">
    <source>
        <dbReference type="Proteomes" id="UP000317178"/>
    </source>
</evidence>
<dbReference type="GO" id="GO:0004331">
    <property type="term" value="F:fructose-2,6-bisphosphate 2-phosphatase activity"/>
    <property type="evidence" value="ECO:0007669"/>
    <property type="project" value="TreeGrafter"/>
</dbReference>
<accession>A0A518CU46</accession>
<dbReference type="EC" id="3.1.3.3" evidence="2"/>
<dbReference type="GO" id="GO:0043456">
    <property type="term" value="P:regulation of pentose-phosphate shunt"/>
    <property type="evidence" value="ECO:0007669"/>
    <property type="project" value="TreeGrafter"/>
</dbReference>
<keyword evidence="3" id="KW-1185">Reference proteome</keyword>
<organism evidence="2 3">
    <name type="scientific">Polystyrenella longa</name>
    <dbReference type="NCBI Taxonomy" id="2528007"/>
    <lineage>
        <taxon>Bacteria</taxon>
        <taxon>Pseudomonadati</taxon>
        <taxon>Planctomycetota</taxon>
        <taxon>Planctomycetia</taxon>
        <taxon>Planctomycetales</taxon>
        <taxon>Planctomycetaceae</taxon>
        <taxon>Polystyrenella</taxon>
    </lineage>
</organism>
<gene>
    <name evidence="2" type="primary">pspA_2</name>
    <name evidence="2" type="ORF">Pla110_45090</name>
</gene>
<evidence type="ECO:0000256" key="1">
    <source>
        <dbReference type="ARBA" id="ARBA00022801"/>
    </source>
</evidence>
<dbReference type="AlphaFoldDB" id="A0A518CU46"/>
<reference evidence="2 3" key="1">
    <citation type="submission" date="2019-02" db="EMBL/GenBank/DDBJ databases">
        <title>Deep-cultivation of Planctomycetes and their phenomic and genomic characterization uncovers novel biology.</title>
        <authorList>
            <person name="Wiegand S."/>
            <person name="Jogler M."/>
            <person name="Boedeker C."/>
            <person name="Pinto D."/>
            <person name="Vollmers J."/>
            <person name="Rivas-Marin E."/>
            <person name="Kohn T."/>
            <person name="Peeters S.H."/>
            <person name="Heuer A."/>
            <person name="Rast P."/>
            <person name="Oberbeckmann S."/>
            <person name="Bunk B."/>
            <person name="Jeske O."/>
            <person name="Meyerdierks A."/>
            <person name="Storesund J.E."/>
            <person name="Kallscheuer N."/>
            <person name="Luecker S."/>
            <person name="Lage O.M."/>
            <person name="Pohl T."/>
            <person name="Merkel B.J."/>
            <person name="Hornburger P."/>
            <person name="Mueller R.-W."/>
            <person name="Bruemmer F."/>
            <person name="Labrenz M."/>
            <person name="Spormann A.M."/>
            <person name="Op den Camp H."/>
            <person name="Overmann J."/>
            <person name="Amann R."/>
            <person name="Jetten M.S.M."/>
            <person name="Mascher T."/>
            <person name="Medema M.H."/>
            <person name="Devos D.P."/>
            <person name="Kaster A.-K."/>
            <person name="Ovreas L."/>
            <person name="Rohde M."/>
            <person name="Galperin M.Y."/>
            <person name="Jogler C."/>
        </authorList>
    </citation>
    <scope>NUCLEOTIDE SEQUENCE [LARGE SCALE GENOMIC DNA]</scope>
    <source>
        <strain evidence="2 3">Pla110</strain>
    </source>
</reference>
<dbReference type="InterPro" id="IPR029033">
    <property type="entry name" value="His_PPase_superfam"/>
</dbReference>